<accession>A0A0H3NYL2</accession>
<dbReference type="EMBL" id="FR729477">
    <property type="protein sequence ID" value="CBY26386.1"/>
    <property type="molecule type" value="Genomic_DNA"/>
</dbReference>
<gene>
    <name evidence="2" type="ordered locus">Y11_17951</name>
</gene>
<dbReference type="KEGG" id="yey:Y11_17951"/>
<evidence type="ECO:0000313" key="3">
    <source>
        <dbReference type="Proteomes" id="UP000008084"/>
    </source>
</evidence>
<proteinExistence type="predicted"/>
<sequence>MIAAGLADIHDENLASLTFWVDALLIFVGAVFLLGIAKFIGRKKK</sequence>
<organism evidence="2 3">
    <name type="scientific">Yersinia enterocolitica subsp. palearctica serotype O:3 (strain DSM 13030 / CIP 106945 / Y11)</name>
    <dbReference type="NCBI Taxonomy" id="930944"/>
    <lineage>
        <taxon>Bacteria</taxon>
        <taxon>Pseudomonadati</taxon>
        <taxon>Pseudomonadota</taxon>
        <taxon>Gammaproteobacteria</taxon>
        <taxon>Enterobacterales</taxon>
        <taxon>Yersiniaceae</taxon>
        <taxon>Yersinia</taxon>
    </lineage>
</organism>
<keyword evidence="1" id="KW-1133">Transmembrane helix</keyword>
<evidence type="ECO:0000256" key="1">
    <source>
        <dbReference type="SAM" id="Phobius"/>
    </source>
</evidence>
<dbReference type="Proteomes" id="UP000008084">
    <property type="component" value="Chromosome"/>
</dbReference>
<keyword evidence="1" id="KW-0812">Transmembrane</keyword>
<dbReference type="AlphaFoldDB" id="A0A0H3NYL2"/>
<protein>
    <submittedName>
        <fullName evidence="2">Uncharacterized protein</fullName>
    </submittedName>
</protein>
<evidence type="ECO:0000313" key="2">
    <source>
        <dbReference type="EMBL" id="CBY26386.1"/>
    </source>
</evidence>
<dbReference type="HOGENOM" id="CLU_210526_0_0_6"/>
<feature type="transmembrane region" description="Helical" evidence="1">
    <location>
        <begin position="19"/>
        <end position="40"/>
    </location>
</feature>
<dbReference type="PATRIC" id="fig|930944.6.peg.1783"/>
<name>A0A0H3NYL2_YERE1</name>
<reference evidence="2 3" key="1">
    <citation type="journal article" date="2011" name="J. Bacteriol.">
        <title>Complete genome sequence of Yersinia enterocolitica subsp. palearctica serogroup O:3.</title>
        <authorList>
            <person name="Batzilla J."/>
            <person name="Hoper D."/>
            <person name="Antonenka U."/>
            <person name="Heesemann J."/>
            <person name="Rakin A."/>
        </authorList>
    </citation>
    <scope>NUCLEOTIDE SEQUENCE [LARGE SCALE GENOMIC DNA]</scope>
    <source>
        <strain evidence="3">DSM 13030 / CIP 106945 / Y11</strain>
    </source>
</reference>
<keyword evidence="1" id="KW-0472">Membrane</keyword>